<name>A0A1F7Z5K8_9BACT</name>
<protein>
    <submittedName>
        <fullName evidence="2">Putative toxin-antitoxin system toxin component, PIN family</fullName>
    </submittedName>
</protein>
<dbReference type="Proteomes" id="UP000177169">
    <property type="component" value="Unassembled WGS sequence"/>
</dbReference>
<feature type="domain" description="PIN" evidence="1">
    <location>
        <begin position="1"/>
        <end position="112"/>
    </location>
</feature>
<dbReference type="PANTHER" id="PTHR34610:SF3">
    <property type="entry name" value="SSL7007 PROTEIN"/>
    <property type="match status" value="1"/>
</dbReference>
<dbReference type="SUPFAM" id="SSF88723">
    <property type="entry name" value="PIN domain-like"/>
    <property type="match status" value="1"/>
</dbReference>
<proteinExistence type="predicted"/>
<sequence length="136" mass="15516">MKVVFDTNILISAIVYGGTPRYCLDIAREGKIKFYTSRILLLELATKLQKKFEWEDYKIETTIRGISKYARIVEPSESIDVISKDEKDNRILEVASEVDADFIVSGDKKHILPLEKFGNTIILSAAEFIKLIDTKD</sequence>
<comment type="caution">
    <text evidence="2">The sequence shown here is derived from an EMBL/GenBank/DDBJ whole genome shotgun (WGS) entry which is preliminary data.</text>
</comment>
<evidence type="ECO:0000313" key="3">
    <source>
        <dbReference type="Proteomes" id="UP000177169"/>
    </source>
</evidence>
<dbReference type="AlphaFoldDB" id="A0A1F7Z5K8"/>
<dbReference type="EMBL" id="MGGR01000006">
    <property type="protein sequence ID" value="OGM34419.1"/>
    <property type="molecule type" value="Genomic_DNA"/>
</dbReference>
<reference evidence="2 3" key="1">
    <citation type="journal article" date="2016" name="Nat. Commun.">
        <title>Thousands of microbial genomes shed light on interconnected biogeochemical processes in an aquifer system.</title>
        <authorList>
            <person name="Anantharaman K."/>
            <person name="Brown C.T."/>
            <person name="Hug L.A."/>
            <person name="Sharon I."/>
            <person name="Castelle C.J."/>
            <person name="Probst A.J."/>
            <person name="Thomas B.C."/>
            <person name="Singh A."/>
            <person name="Wilkins M.J."/>
            <person name="Karaoz U."/>
            <person name="Brodie E.L."/>
            <person name="Williams K.H."/>
            <person name="Hubbard S.S."/>
            <person name="Banfield J.F."/>
        </authorList>
    </citation>
    <scope>NUCLEOTIDE SEQUENCE [LARGE SCALE GENOMIC DNA]</scope>
</reference>
<dbReference type="InterPro" id="IPR002716">
    <property type="entry name" value="PIN_dom"/>
</dbReference>
<dbReference type="SMART" id="SM00670">
    <property type="entry name" value="PINc"/>
    <property type="match status" value="1"/>
</dbReference>
<dbReference type="InterPro" id="IPR029060">
    <property type="entry name" value="PIN-like_dom_sf"/>
</dbReference>
<dbReference type="STRING" id="1802505.A3D01_05580"/>
<evidence type="ECO:0000259" key="1">
    <source>
        <dbReference type="SMART" id="SM00670"/>
    </source>
</evidence>
<dbReference type="PANTHER" id="PTHR34610">
    <property type="entry name" value="SSL7007 PROTEIN"/>
    <property type="match status" value="1"/>
</dbReference>
<evidence type="ECO:0000313" key="2">
    <source>
        <dbReference type="EMBL" id="OGM34419.1"/>
    </source>
</evidence>
<dbReference type="Gene3D" id="3.40.50.1010">
    <property type="entry name" value="5'-nuclease"/>
    <property type="match status" value="1"/>
</dbReference>
<dbReference type="Pfam" id="PF13470">
    <property type="entry name" value="PIN_3"/>
    <property type="match status" value="1"/>
</dbReference>
<dbReference type="NCBIfam" id="TIGR00305">
    <property type="entry name" value="putative toxin-antitoxin system toxin component, PIN family"/>
    <property type="match status" value="1"/>
</dbReference>
<accession>A0A1F7Z5K8</accession>
<gene>
    <name evidence="2" type="ORF">A3D01_05580</name>
</gene>
<dbReference type="InterPro" id="IPR002850">
    <property type="entry name" value="PIN_toxin-like"/>
</dbReference>
<organism evidence="2 3">
    <name type="scientific">Candidatus Woesebacteria bacterium RIFCSPHIGHO2_02_FULL_39_13</name>
    <dbReference type="NCBI Taxonomy" id="1802505"/>
    <lineage>
        <taxon>Bacteria</taxon>
        <taxon>Candidatus Woeseibacteriota</taxon>
    </lineage>
</organism>